<dbReference type="GO" id="GO:0003677">
    <property type="term" value="F:DNA binding"/>
    <property type="evidence" value="ECO:0007669"/>
    <property type="project" value="TreeGrafter"/>
</dbReference>
<dbReference type="PROSITE" id="PS50158">
    <property type="entry name" value="ZF_CCHC"/>
    <property type="match status" value="1"/>
</dbReference>
<dbReference type="SUPFAM" id="SSF57756">
    <property type="entry name" value="Retrovirus zinc finger-like domains"/>
    <property type="match status" value="1"/>
</dbReference>
<proteinExistence type="predicted"/>
<dbReference type="Proteomes" id="UP000290540">
    <property type="component" value="Unassembled WGS sequence"/>
</dbReference>
<keyword evidence="1" id="KW-0862">Zinc</keyword>
<dbReference type="InterPro" id="IPR001878">
    <property type="entry name" value="Znf_CCHC"/>
</dbReference>
<sequence length="357" mass="39731">MAVARPSWHSPAQPGNREWATVIQGVNAQGWAIPPFIILAAQYHLANWYTESNLPADWMITTTDNGWTTNEVGLDWIKHFDKHTASRTKGTHRLLILDGHESHHSTIFELYCKEHNIVTLCMPSHSSHYLQPLDVGCFGPMKKAYGRQIEDLMRAHITHVSKVEFLRAFREAFFASMTEKNIQGGFMGAGLVPHDPERVLSKLDTPQNPLEANSQSELIKTRISNHQNSSPTSMINAVDQFAKGAKAIMHRVALLEAEVSSLRKANEALSKRRRAKRVRVRLGRSLTVQDAQDLLAKKAADEKTPQERQQNGSYAGSARSKSRRCGTCGKAGHNARTCPETAESSASSISDVIVVDY</sequence>
<dbReference type="Gene3D" id="3.30.420.10">
    <property type="entry name" value="Ribonuclease H-like superfamily/Ribonuclease H"/>
    <property type="match status" value="1"/>
</dbReference>
<evidence type="ECO:0000259" key="3">
    <source>
        <dbReference type="PROSITE" id="PS50158"/>
    </source>
</evidence>
<keyword evidence="1" id="KW-0863">Zinc-finger</keyword>
<comment type="caution">
    <text evidence="4">The sequence shown here is derived from an EMBL/GenBank/DDBJ whole genome shotgun (WGS) entry which is preliminary data.</text>
</comment>
<dbReference type="AlphaFoldDB" id="A0A4Q2UX28"/>
<name>A0A4Q2UX28_FUSOX</name>
<dbReference type="PANTHER" id="PTHR19303:SF62">
    <property type="entry name" value="HTH CENPB-TYPE DOMAIN-CONTAINING PROTEIN-RELATED"/>
    <property type="match status" value="1"/>
</dbReference>
<dbReference type="Pfam" id="PF03184">
    <property type="entry name" value="DDE_1"/>
    <property type="match status" value="1"/>
</dbReference>
<accession>A0A4Q2UX28</accession>
<dbReference type="EMBL" id="MQTW01000848">
    <property type="protein sequence ID" value="RYC78941.1"/>
    <property type="molecule type" value="Genomic_DNA"/>
</dbReference>
<evidence type="ECO:0000256" key="2">
    <source>
        <dbReference type="SAM" id="MobiDB-lite"/>
    </source>
</evidence>
<reference evidence="4 5" key="1">
    <citation type="submission" date="2016-12" db="EMBL/GenBank/DDBJ databases">
        <title>Draft genome sequence of Fusarium oxysporum causing rot on Narcissus.</title>
        <authorList>
            <person name="Armitage A.D."/>
            <person name="Taylor A."/>
            <person name="Clarkson J.P."/>
            <person name="Harrison R.J."/>
            <person name="Jackson A.C."/>
        </authorList>
    </citation>
    <scope>NUCLEOTIDE SEQUENCE [LARGE SCALE GENOMIC DNA]</scope>
    <source>
        <strain evidence="4 5">N139</strain>
    </source>
</reference>
<organism evidence="4 5">
    <name type="scientific">Fusarium oxysporum f. sp. narcissi</name>
    <dbReference type="NCBI Taxonomy" id="451672"/>
    <lineage>
        <taxon>Eukaryota</taxon>
        <taxon>Fungi</taxon>
        <taxon>Dikarya</taxon>
        <taxon>Ascomycota</taxon>
        <taxon>Pezizomycotina</taxon>
        <taxon>Sordariomycetes</taxon>
        <taxon>Hypocreomycetidae</taxon>
        <taxon>Hypocreales</taxon>
        <taxon>Nectriaceae</taxon>
        <taxon>Fusarium</taxon>
        <taxon>Fusarium oxysporum species complex</taxon>
    </lineage>
</organism>
<protein>
    <recommendedName>
        <fullName evidence="3">CCHC-type domain-containing protein</fullName>
    </recommendedName>
</protein>
<dbReference type="InterPro" id="IPR036397">
    <property type="entry name" value="RNaseH_sf"/>
</dbReference>
<dbReference type="InterPro" id="IPR036875">
    <property type="entry name" value="Znf_CCHC_sf"/>
</dbReference>
<evidence type="ECO:0000313" key="4">
    <source>
        <dbReference type="EMBL" id="RYC78941.1"/>
    </source>
</evidence>
<dbReference type="InterPro" id="IPR050863">
    <property type="entry name" value="CenT-Element_Derived"/>
</dbReference>
<feature type="region of interest" description="Disordered" evidence="2">
    <location>
        <begin position="297"/>
        <end position="343"/>
    </location>
</feature>
<feature type="domain" description="CCHC-type" evidence="3">
    <location>
        <begin position="323"/>
        <end position="340"/>
    </location>
</feature>
<dbReference type="GO" id="GO:0008270">
    <property type="term" value="F:zinc ion binding"/>
    <property type="evidence" value="ECO:0007669"/>
    <property type="project" value="UniProtKB-KW"/>
</dbReference>
<dbReference type="InterPro" id="IPR004875">
    <property type="entry name" value="DDE_SF_endonuclease_dom"/>
</dbReference>
<keyword evidence="1" id="KW-0479">Metal-binding</keyword>
<feature type="compositionally biased region" description="Basic and acidic residues" evidence="2">
    <location>
        <begin position="297"/>
        <end position="306"/>
    </location>
</feature>
<dbReference type="PANTHER" id="PTHR19303">
    <property type="entry name" value="TRANSPOSON"/>
    <property type="match status" value="1"/>
</dbReference>
<evidence type="ECO:0000256" key="1">
    <source>
        <dbReference type="PROSITE-ProRule" id="PRU00047"/>
    </source>
</evidence>
<gene>
    <name evidence="4" type="ORF">BFJ63_vAg18182</name>
</gene>
<dbReference type="GO" id="GO:0005634">
    <property type="term" value="C:nucleus"/>
    <property type="evidence" value="ECO:0007669"/>
    <property type="project" value="TreeGrafter"/>
</dbReference>
<evidence type="ECO:0000313" key="5">
    <source>
        <dbReference type="Proteomes" id="UP000290540"/>
    </source>
</evidence>